<accession>A0A2T5G5N1</accession>
<evidence type="ECO:0000256" key="2">
    <source>
        <dbReference type="HAMAP-Rule" id="MF_01448"/>
    </source>
</evidence>
<comment type="similarity">
    <text evidence="1 2">Belongs to the UPF0473 family.</text>
</comment>
<dbReference type="PANTHER" id="PTHR40066">
    <property type="entry name" value="UPF0473 PROTEIN CBO2561/CLC_2432"/>
    <property type="match status" value="1"/>
</dbReference>
<dbReference type="PANTHER" id="PTHR40066:SF1">
    <property type="entry name" value="UPF0473 PROTEIN CBO2561_CLC_2432"/>
    <property type="match status" value="1"/>
</dbReference>
<evidence type="ECO:0000313" key="3">
    <source>
        <dbReference type="EMBL" id="PTQ51475.1"/>
    </source>
</evidence>
<name>A0A2T5G5N1_9BACL</name>
<dbReference type="Pfam" id="PF06949">
    <property type="entry name" value="DUF1292"/>
    <property type="match status" value="1"/>
</dbReference>
<gene>
    <name evidence="3" type="ORF">BLITH_1552</name>
</gene>
<evidence type="ECO:0000256" key="1">
    <source>
        <dbReference type="ARBA" id="ARBA00008439"/>
    </source>
</evidence>
<dbReference type="EMBL" id="PEBW01000005">
    <property type="protein sequence ID" value="PTQ51475.1"/>
    <property type="molecule type" value="Genomic_DNA"/>
</dbReference>
<evidence type="ECO:0000313" key="4">
    <source>
        <dbReference type="Proteomes" id="UP000244016"/>
    </source>
</evidence>
<dbReference type="InterPro" id="IPR009711">
    <property type="entry name" value="UPF0473"/>
</dbReference>
<proteinExistence type="inferred from homology"/>
<dbReference type="HAMAP" id="MF_01448">
    <property type="entry name" value="UPF0473"/>
    <property type="match status" value="1"/>
</dbReference>
<sequence length="113" mass="13205">MSEERERKSPHDLTFTSGLDADDFEEVLTLVDEEGNERQYEVISQFHVDETGKDYILLVPQDAEEAEDEDEQEVLAFRYEEHEDGLVLYPIEDEAEWALVEEAFDTLMSLEEE</sequence>
<protein>
    <recommendedName>
        <fullName evidence="2">UPF0473 protein BLITH_1552</fullName>
    </recommendedName>
</protein>
<organism evidence="3 4">
    <name type="scientific">Brockia lithotrophica</name>
    <dbReference type="NCBI Taxonomy" id="933949"/>
    <lineage>
        <taxon>Bacteria</taxon>
        <taxon>Bacillati</taxon>
        <taxon>Bacillota</taxon>
        <taxon>Bacilli</taxon>
        <taxon>Bacillales</taxon>
        <taxon>Bacillales Family X. Incertae Sedis</taxon>
        <taxon>Brockia</taxon>
    </lineage>
</organism>
<comment type="caution">
    <text evidence="3">The sequence shown here is derived from an EMBL/GenBank/DDBJ whole genome shotgun (WGS) entry which is preliminary data.</text>
</comment>
<reference evidence="3 4" key="1">
    <citation type="submission" date="2017-08" db="EMBL/GenBank/DDBJ databases">
        <title>Burning lignite coal seam in the remote Altai Mountains harbors a hydrogen-driven thermophilic microbial community.</title>
        <authorList>
            <person name="Kadnikov V.V."/>
            <person name="Mardanov A.V."/>
            <person name="Ivasenko D."/>
            <person name="Beletsky A.V."/>
            <person name="Karnachuk O.V."/>
            <person name="Ravin N.V."/>
        </authorList>
    </citation>
    <scope>NUCLEOTIDE SEQUENCE [LARGE SCALE GENOMIC DNA]</scope>
    <source>
        <strain evidence="3">AL31</strain>
    </source>
</reference>
<dbReference type="AlphaFoldDB" id="A0A2T5G5N1"/>
<dbReference type="Proteomes" id="UP000244016">
    <property type="component" value="Unassembled WGS sequence"/>
</dbReference>